<dbReference type="EMBL" id="PGOL01000130">
    <property type="protein sequence ID" value="PKI76084.1"/>
    <property type="molecule type" value="Genomic_DNA"/>
</dbReference>
<dbReference type="AlphaFoldDB" id="A0A2I0L5W1"/>
<gene>
    <name evidence="2" type="ORF">CRG98_003445</name>
</gene>
<sequence>MDKEKTVDPQSPPPPWSDHECSSDIEYLMDSDGEKYEVYSDGTHDMTSKEWDECCRRVEEESEDYDVQVFPIVANFGIIQPMALDEKQLPKFIRAAAVTLDKYKKDKVSCYDPASFFQFLSSFNNFDQEFTGAYALARAHTSMAYGRIILVLVPIGNRSVSFLTSEAQKLARDKPWPPLCK</sequence>
<protein>
    <submittedName>
        <fullName evidence="2">Uncharacterized protein</fullName>
    </submittedName>
</protein>
<feature type="region of interest" description="Disordered" evidence="1">
    <location>
        <begin position="1"/>
        <end position="22"/>
    </location>
</feature>
<proteinExistence type="predicted"/>
<dbReference type="Proteomes" id="UP000233551">
    <property type="component" value="Unassembled WGS sequence"/>
</dbReference>
<evidence type="ECO:0000313" key="3">
    <source>
        <dbReference type="Proteomes" id="UP000233551"/>
    </source>
</evidence>
<comment type="caution">
    <text evidence="2">The sequence shown here is derived from an EMBL/GenBank/DDBJ whole genome shotgun (WGS) entry which is preliminary data.</text>
</comment>
<name>A0A2I0L5W1_PUNGR</name>
<reference evidence="2 3" key="1">
    <citation type="submission" date="2017-11" db="EMBL/GenBank/DDBJ databases">
        <title>De-novo sequencing of pomegranate (Punica granatum L.) genome.</title>
        <authorList>
            <person name="Akparov Z."/>
            <person name="Amiraslanov A."/>
            <person name="Hajiyeva S."/>
            <person name="Abbasov M."/>
            <person name="Kaur K."/>
            <person name="Hamwieh A."/>
            <person name="Solovyev V."/>
            <person name="Salamov A."/>
            <person name="Braich B."/>
            <person name="Kosarev P."/>
            <person name="Mahmoud A."/>
            <person name="Hajiyev E."/>
            <person name="Babayeva S."/>
            <person name="Izzatullayeva V."/>
            <person name="Mammadov A."/>
            <person name="Mammadov A."/>
            <person name="Sharifova S."/>
            <person name="Ojaghi J."/>
            <person name="Eynullazada K."/>
            <person name="Bayramov B."/>
            <person name="Abdulazimova A."/>
            <person name="Shahmuradov I."/>
        </authorList>
    </citation>
    <scope>NUCLEOTIDE SEQUENCE [LARGE SCALE GENOMIC DNA]</scope>
    <source>
        <strain evidence="3">cv. AG2017</strain>
        <tissue evidence="2">Leaf</tissue>
    </source>
</reference>
<evidence type="ECO:0000313" key="2">
    <source>
        <dbReference type="EMBL" id="PKI76084.1"/>
    </source>
</evidence>
<evidence type="ECO:0000256" key="1">
    <source>
        <dbReference type="SAM" id="MobiDB-lite"/>
    </source>
</evidence>
<accession>A0A2I0L5W1</accession>
<keyword evidence="3" id="KW-1185">Reference proteome</keyword>
<organism evidence="2 3">
    <name type="scientific">Punica granatum</name>
    <name type="common">Pomegranate</name>
    <dbReference type="NCBI Taxonomy" id="22663"/>
    <lineage>
        <taxon>Eukaryota</taxon>
        <taxon>Viridiplantae</taxon>
        <taxon>Streptophyta</taxon>
        <taxon>Embryophyta</taxon>
        <taxon>Tracheophyta</taxon>
        <taxon>Spermatophyta</taxon>
        <taxon>Magnoliopsida</taxon>
        <taxon>eudicotyledons</taxon>
        <taxon>Gunneridae</taxon>
        <taxon>Pentapetalae</taxon>
        <taxon>rosids</taxon>
        <taxon>malvids</taxon>
        <taxon>Myrtales</taxon>
        <taxon>Lythraceae</taxon>
        <taxon>Punica</taxon>
    </lineage>
</organism>